<dbReference type="PROSITE" id="PS51257">
    <property type="entry name" value="PROKAR_LIPOPROTEIN"/>
    <property type="match status" value="1"/>
</dbReference>
<dbReference type="Proteomes" id="UP000594688">
    <property type="component" value="Chromosome"/>
</dbReference>
<reference evidence="5 6" key="1">
    <citation type="submission" date="2020-02" db="EMBL/GenBank/DDBJ databases">
        <title>Genomic and physiological characterization of two novel Nitrospinaceae genera.</title>
        <authorList>
            <person name="Mueller A.J."/>
            <person name="Jung M.-Y."/>
            <person name="Strachan C.R."/>
            <person name="Herbold C.W."/>
            <person name="Kirkegaard R.H."/>
            <person name="Daims H."/>
        </authorList>
    </citation>
    <scope>NUCLEOTIDE SEQUENCE [LARGE SCALE GENOMIC DNA]</scope>
    <source>
        <strain evidence="5">EB</strain>
    </source>
</reference>
<evidence type="ECO:0000259" key="4">
    <source>
        <dbReference type="Pfam" id="PF04355"/>
    </source>
</evidence>
<dbReference type="GO" id="GO:0019867">
    <property type="term" value="C:outer membrane"/>
    <property type="evidence" value="ECO:0007669"/>
    <property type="project" value="InterPro"/>
</dbReference>
<proteinExistence type="predicted"/>
<gene>
    <name evidence="5" type="ORF">G3M70_08520</name>
</gene>
<feature type="chain" id="PRO_5032383249" evidence="3">
    <location>
        <begin position="21"/>
        <end position="103"/>
    </location>
</feature>
<accession>A0A7T0BVX4</accession>
<evidence type="ECO:0000256" key="3">
    <source>
        <dbReference type="SAM" id="SignalP"/>
    </source>
</evidence>
<feature type="domain" description="Outer membrane protein assembly factor BamE" evidence="4">
    <location>
        <begin position="27"/>
        <end position="93"/>
    </location>
</feature>
<organism evidence="5 6">
    <name type="scientific">Candidatus Nitronauta litoralis</name>
    <dbReference type="NCBI Taxonomy" id="2705533"/>
    <lineage>
        <taxon>Bacteria</taxon>
        <taxon>Pseudomonadati</taxon>
        <taxon>Nitrospinota/Tectimicrobiota group</taxon>
        <taxon>Nitrospinota</taxon>
        <taxon>Nitrospinia</taxon>
        <taxon>Nitrospinales</taxon>
        <taxon>Nitrospinaceae</taxon>
        <taxon>Candidatus Nitronauta</taxon>
    </lineage>
</organism>
<evidence type="ECO:0000313" key="6">
    <source>
        <dbReference type="Proteomes" id="UP000594688"/>
    </source>
</evidence>
<dbReference type="InterPro" id="IPR037873">
    <property type="entry name" value="BamE-like"/>
</dbReference>
<keyword evidence="2" id="KW-0472">Membrane</keyword>
<evidence type="ECO:0000313" key="5">
    <source>
        <dbReference type="EMBL" id="QPJ61914.1"/>
    </source>
</evidence>
<protein>
    <submittedName>
        <fullName evidence="5">Outer membrane protein assembly factor BamE</fullName>
    </submittedName>
</protein>
<sequence length="103" mass="11121">MNPIFKIIILLACLLMSACATVGKDFDHALVATVKNGTTTKAEVLGLFGKPFKTGLQNGSEIWIYETNTYTVAGNDSSKNFTIVFDKSGVVQTHQMMSSMPGN</sequence>
<evidence type="ECO:0000256" key="2">
    <source>
        <dbReference type="ARBA" id="ARBA00023136"/>
    </source>
</evidence>
<dbReference type="AlphaFoldDB" id="A0A7T0BVX4"/>
<feature type="signal peptide" evidence="3">
    <location>
        <begin position="1"/>
        <end position="20"/>
    </location>
</feature>
<dbReference type="KEGG" id="nli:G3M70_08520"/>
<name>A0A7T0BVX4_9BACT</name>
<dbReference type="Gene3D" id="3.30.1450.10">
    <property type="match status" value="1"/>
</dbReference>
<evidence type="ECO:0000256" key="1">
    <source>
        <dbReference type="ARBA" id="ARBA00022729"/>
    </source>
</evidence>
<dbReference type="EMBL" id="CP048685">
    <property type="protein sequence ID" value="QPJ61914.1"/>
    <property type="molecule type" value="Genomic_DNA"/>
</dbReference>
<dbReference type="InterPro" id="IPR007450">
    <property type="entry name" value="BamE_dom"/>
</dbReference>
<keyword evidence="1 3" id="KW-0732">Signal</keyword>
<dbReference type="Pfam" id="PF04355">
    <property type="entry name" value="BamE"/>
    <property type="match status" value="1"/>
</dbReference>